<feature type="signal peptide" evidence="1">
    <location>
        <begin position="1"/>
        <end position="29"/>
    </location>
</feature>
<dbReference type="GO" id="GO:0016020">
    <property type="term" value="C:membrane"/>
    <property type="evidence" value="ECO:0007669"/>
    <property type="project" value="TreeGrafter"/>
</dbReference>
<dbReference type="Pfam" id="PF15882">
    <property type="entry name" value="DUF4735"/>
    <property type="match status" value="1"/>
</dbReference>
<dbReference type="PANTHER" id="PTHR33539">
    <property type="entry name" value="UPF0764 PROTEIN C16ORF89"/>
    <property type="match status" value="1"/>
</dbReference>
<dbReference type="EMBL" id="QOIP01000001">
    <property type="protein sequence ID" value="RLU26832.1"/>
    <property type="molecule type" value="Genomic_DNA"/>
</dbReference>
<dbReference type="AlphaFoldDB" id="A0A3L8E2T3"/>
<comment type="caution">
    <text evidence="2">The sequence shown here is derived from an EMBL/GenBank/DDBJ whole genome shotgun (WGS) entry which is preliminary data.</text>
</comment>
<keyword evidence="1" id="KW-0732">Signal</keyword>
<proteinExistence type="predicted"/>
<reference evidence="2" key="2">
    <citation type="submission" date="2018-07" db="EMBL/GenBank/DDBJ databases">
        <authorList>
            <person name="Mckenzie S.K."/>
            <person name="Kronauer D.J.C."/>
        </authorList>
    </citation>
    <scope>NUCLEOTIDE SEQUENCE</scope>
    <source>
        <strain evidence="2">Clonal line C1</strain>
    </source>
</reference>
<dbReference type="Proteomes" id="UP000279307">
    <property type="component" value="Chromosome 1"/>
</dbReference>
<dbReference type="PANTHER" id="PTHR33539:SF1">
    <property type="entry name" value="UPF0764 PROTEIN C16ORF89"/>
    <property type="match status" value="1"/>
</dbReference>
<protein>
    <submittedName>
        <fullName evidence="2">Uncharacterized protein</fullName>
    </submittedName>
</protein>
<reference evidence="2" key="1">
    <citation type="journal article" date="2018" name="Genome Res.">
        <title>The genomic architecture and molecular evolution of ant odorant receptors.</title>
        <authorList>
            <person name="McKenzie S.K."/>
            <person name="Kronauer D.J.C."/>
        </authorList>
    </citation>
    <scope>NUCLEOTIDE SEQUENCE [LARGE SCALE GENOMIC DNA]</scope>
    <source>
        <strain evidence="2">Clonal line C1</strain>
    </source>
</reference>
<gene>
    <name evidence="2" type="ORF">DMN91_000629</name>
</gene>
<feature type="non-terminal residue" evidence="2">
    <location>
        <position position="1"/>
    </location>
</feature>
<dbReference type="OrthoDB" id="5949187at2759"/>
<feature type="chain" id="PRO_5018161341" evidence="1">
    <location>
        <begin position="30"/>
        <end position="270"/>
    </location>
</feature>
<evidence type="ECO:0000313" key="2">
    <source>
        <dbReference type="EMBL" id="RLU26832.1"/>
    </source>
</evidence>
<dbReference type="InterPro" id="IPR031751">
    <property type="entry name" value="DUF4735"/>
</dbReference>
<sequence length="270" mass="31500">VLMEARILGFRNVLAILLLFACFWLQTKGSFEPERLQRKLAALYNIFDYVNKRPQQMNVDLTYGITLTEANLIATFKHKNVQYLEKEFYNALKELVELSDLTRRNLMINVVPWDKTEFLLQSTLNYPNLWIRPISWTRISSEMRPIPNQRLNYSEIVASLWHGTPNGRESDACLLEIMHSSLNGTCQVPQICIEMLTRDDDTTGYPLTHRLLIIQMVKAFRLRETNAALFSYLIPTYCARILQDLVNLEAWNFPNPSQDLMTQQSTRMCN</sequence>
<name>A0A3L8E2T3_OOCBI</name>
<organism evidence="2">
    <name type="scientific">Ooceraea biroi</name>
    <name type="common">Clonal raider ant</name>
    <name type="synonym">Cerapachys biroi</name>
    <dbReference type="NCBI Taxonomy" id="2015173"/>
    <lineage>
        <taxon>Eukaryota</taxon>
        <taxon>Metazoa</taxon>
        <taxon>Ecdysozoa</taxon>
        <taxon>Arthropoda</taxon>
        <taxon>Hexapoda</taxon>
        <taxon>Insecta</taxon>
        <taxon>Pterygota</taxon>
        <taxon>Neoptera</taxon>
        <taxon>Endopterygota</taxon>
        <taxon>Hymenoptera</taxon>
        <taxon>Apocrita</taxon>
        <taxon>Aculeata</taxon>
        <taxon>Formicoidea</taxon>
        <taxon>Formicidae</taxon>
        <taxon>Dorylinae</taxon>
        <taxon>Ooceraea</taxon>
    </lineage>
</organism>
<dbReference type="GO" id="GO:0005829">
    <property type="term" value="C:cytosol"/>
    <property type="evidence" value="ECO:0007669"/>
    <property type="project" value="TreeGrafter"/>
</dbReference>
<accession>A0A3L8E2T3</accession>
<evidence type="ECO:0000256" key="1">
    <source>
        <dbReference type="SAM" id="SignalP"/>
    </source>
</evidence>